<sequence>MPQQRTNPMTNLVYTAYPEADLREIADTLNQRRADKGEVVRRFGLPEDQSRRYLKVPQLWRVLQAVFTGADTPDNAQLIAAIDGIEYLDGWSDMGAAYILPDDTAAIAAALAKVDFAARLAAFNADLAQNAEELSAEADLAAFAEAFHIRGSEEFDHSDSPERAEELGAWFARLCGFYRAAAADGCGVIVSFVEHV</sequence>
<name>A0A3P2A2N5_9NEIS</name>
<accession>A0A3P2A2N5</accession>
<comment type="caution">
    <text evidence="1">The sequence shown here is derived from an EMBL/GenBank/DDBJ whole genome shotgun (WGS) entry which is preliminary data.</text>
</comment>
<reference evidence="1 2" key="1">
    <citation type="submission" date="2018-11" db="EMBL/GenBank/DDBJ databases">
        <title>Genomes From Bacteria Associated with the Canine Oral Cavity: a Test Case for Automated Genome-Based Taxonomic Assignment.</title>
        <authorList>
            <person name="Coil D.A."/>
            <person name="Jospin G."/>
            <person name="Darling A.E."/>
            <person name="Wallis C."/>
            <person name="Davis I.J."/>
            <person name="Harris S."/>
            <person name="Eisen J.A."/>
            <person name="Holcombe L.J."/>
            <person name="O'Flynn C."/>
        </authorList>
    </citation>
    <scope>NUCLEOTIDE SEQUENCE [LARGE SCALE GENOMIC DNA]</scope>
    <source>
        <strain evidence="1 2">COT-280</strain>
    </source>
</reference>
<keyword evidence="2" id="KW-1185">Reference proteome</keyword>
<dbReference type="SUPFAM" id="SSF111069">
    <property type="entry name" value="Hypothetical protein yfbM"/>
    <property type="match status" value="1"/>
</dbReference>
<dbReference type="Proteomes" id="UP000269923">
    <property type="component" value="Unassembled WGS sequence"/>
</dbReference>
<organism evidence="1 2">
    <name type="scientific">Conchiformibius steedae</name>
    <dbReference type="NCBI Taxonomy" id="153493"/>
    <lineage>
        <taxon>Bacteria</taxon>
        <taxon>Pseudomonadati</taxon>
        <taxon>Pseudomonadota</taxon>
        <taxon>Betaproteobacteria</taxon>
        <taxon>Neisseriales</taxon>
        <taxon>Neisseriaceae</taxon>
        <taxon>Conchiformibius</taxon>
    </lineage>
</organism>
<dbReference type="EMBL" id="RQYC01000012">
    <property type="protein sequence ID" value="RRD89687.1"/>
    <property type="molecule type" value="Genomic_DNA"/>
</dbReference>
<proteinExistence type="predicted"/>
<dbReference type="InterPro" id="IPR035944">
    <property type="entry name" value="YfbM-like_sf"/>
</dbReference>
<dbReference type="STRING" id="1121352.GCA_000620925_01079"/>
<dbReference type="InterPro" id="IPR015068">
    <property type="entry name" value="DUF1877"/>
</dbReference>
<dbReference type="Pfam" id="PF08974">
    <property type="entry name" value="DUF1877"/>
    <property type="match status" value="1"/>
</dbReference>
<dbReference type="OrthoDB" id="8613663at2"/>
<dbReference type="AlphaFoldDB" id="A0A3P2A2N5"/>
<gene>
    <name evidence="1" type="ORF">EII21_08025</name>
</gene>
<evidence type="ECO:0000313" key="2">
    <source>
        <dbReference type="Proteomes" id="UP000269923"/>
    </source>
</evidence>
<evidence type="ECO:0000313" key="1">
    <source>
        <dbReference type="EMBL" id="RRD89687.1"/>
    </source>
</evidence>
<dbReference type="Gene3D" id="3.40.1760.10">
    <property type="entry name" value="YfbM-like super family"/>
    <property type="match status" value="1"/>
</dbReference>
<protein>
    <submittedName>
        <fullName evidence="1">DUF1877 family protein</fullName>
    </submittedName>
</protein>